<dbReference type="RefSeq" id="WP_194120924.1">
    <property type="nucleotide sequence ID" value="NZ_JACYGY010000001.1"/>
</dbReference>
<reference evidence="2" key="1">
    <citation type="submission" date="2023-07" db="EMBL/GenBank/DDBJ databases">
        <title>Dyadobacter sp. nov 'subterranea' isolated from contaminted grondwater.</title>
        <authorList>
            <person name="Szabo I."/>
            <person name="Al-Omari J."/>
            <person name="Szerdahelyi S.G."/>
            <person name="Rado J."/>
        </authorList>
    </citation>
    <scope>NUCLEOTIDE SEQUENCE [LARGE SCALE GENOMIC DNA]</scope>
    <source>
        <strain evidence="2">UP-52</strain>
    </source>
</reference>
<dbReference type="Gene3D" id="3.30.1330.60">
    <property type="entry name" value="OmpA-like domain"/>
    <property type="match status" value="1"/>
</dbReference>
<gene>
    <name evidence="1" type="ORF">IEE83_12670</name>
</gene>
<protein>
    <submittedName>
        <fullName evidence="1">Uncharacterized protein</fullName>
    </submittedName>
</protein>
<organism evidence="1 2">
    <name type="scientific">Dyadobacter subterraneus</name>
    <dbReference type="NCBI Taxonomy" id="2773304"/>
    <lineage>
        <taxon>Bacteria</taxon>
        <taxon>Pseudomonadati</taxon>
        <taxon>Bacteroidota</taxon>
        <taxon>Cytophagia</taxon>
        <taxon>Cytophagales</taxon>
        <taxon>Spirosomataceae</taxon>
        <taxon>Dyadobacter</taxon>
    </lineage>
</organism>
<sequence length="326" mass="36555">MAKWDYKFDYENIFENPDTEDEIYFATNGRPICALRLYNFVTDSDKLIENHKVGIYKYIFTPLRSQTDYWINLVGYASKIGDRGYNSDLSLRRCAEVQNEILTGKNKLYVAEFRRKVARGSDASTDAADDDYGYWRSVKIYAHKGAPPFPNPQPKPVQPAFVDQKFQIQLMGGQSVSLFKMLGRDNYTFKIKNVETNETACFLYTGTSISVGGPGSPVSWSGSGPWAGFTISTRFKMSLDDFDDLIVSLAQQPGVTMGQDSVMGKFILDFKRNDNKQLVIREVMINPSSVTISSDSGYGISTAISASSGRLRKIECPRDPSAPDWA</sequence>
<proteinExistence type="predicted"/>
<dbReference type="InterPro" id="IPR036737">
    <property type="entry name" value="OmpA-like_sf"/>
</dbReference>
<evidence type="ECO:0000313" key="1">
    <source>
        <dbReference type="EMBL" id="MBE9462738.1"/>
    </source>
</evidence>
<name>A0ABR9WBF2_9BACT</name>
<dbReference type="EMBL" id="JACYGY010000001">
    <property type="protein sequence ID" value="MBE9462738.1"/>
    <property type="molecule type" value="Genomic_DNA"/>
</dbReference>
<accession>A0ABR9WBF2</accession>
<keyword evidence="2" id="KW-1185">Reference proteome</keyword>
<comment type="caution">
    <text evidence="1">The sequence shown here is derived from an EMBL/GenBank/DDBJ whole genome shotgun (WGS) entry which is preliminary data.</text>
</comment>
<dbReference type="SUPFAM" id="SSF103088">
    <property type="entry name" value="OmpA-like"/>
    <property type="match status" value="1"/>
</dbReference>
<evidence type="ECO:0000313" key="2">
    <source>
        <dbReference type="Proteomes" id="UP000634134"/>
    </source>
</evidence>
<dbReference type="Proteomes" id="UP000634134">
    <property type="component" value="Unassembled WGS sequence"/>
</dbReference>